<sequence length="423" mass="47952">MANQHDVPRQSTTIHDIPVELLELTFLHIPSTAGIIRAAATCKLWRRVIGDAGFLRRFRRRNGPHILGHHRYYCEDGRTDFFPFPAPAGKEIAAIDVDDRVSLHFLLKSDSCPMHLELHDSRRGLLAFYRRGFSIIVCCPWTKQHRELHPTRPRGNSHTGLLGIFLLDADPDEMGPGLNMSKFRVLCVRLIHYCPENSKIVDASVFSARDDRWLQVGITAVDDIIVPWETFSGQFVLVGRAGGSIFWSSKSTNVILHLDESTGEFSDFTLPGEHIGIDWYSRWNLQVIGVDASSVHLVRISGDDDLELLCYDRGIGACVVERKVRASQVDSLSDEVTQYRRWYFAAVSAEAAAPGCIVQCTPQCDFEYVWRFSVDTRNIELERVQKFNKYGGQAFPYELPWNISVCLEDDAMEKADVDSMLQC</sequence>
<name>A0ABC9GD97_9POAL</name>
<reference evidence="2" key="1">
    <citation type="submission" date="2024-06" db="EMBL/GenBank/DDBJ databases">
        <authorList>
            <person name="Ryan C."/>
        </authorList>
    </citation>
    <scope>NUCLEOTIDE SEQUENCE [LARGE SCALE GENOMIC DNA]</scope>
</reference>
<dbReference type="PANTHER" id="PTHR33207">
    <property type="entry name" value="F-BOX DOMAIN CONTAINING PROTEIN-RELATED"/>
    <property type="match status" value="1"/>
</dbReference>
<evidence type="ECO:0000313" key="1">
    <source>
        <dbReference type="EMBL" id="CAL5092764.1"/>
    </source>
</evidence>
<dbReference type="InterPro" id="IPR036047">
    <property type="entry name" value="F-box-like_dom_sf"/>
</dbReference>
<dbReference type="AlphaFoldDB" id="A0ABC9GD97"/>
<accession>A0ABC9GD97</accession>
<reference evidence="1 2" key="2">
    <citation type="submission" date="2024-10" db="EMBL/GenBank/DDBJ databases">
        <authorList>
            <person name="Ryan C."/>
        </authorList>
    </citation>
    <scope>NUCLEOTIDE SEQUENCE [LARGE SCALE GENOMIC DNA]</scope>
</reference>
<dbReference type="Proteomes" id="UP001497457">
    <property type="component" value="Chromosome 9rd"/>
</dbReference>
<proteinExistence type="predicted"/>
<keyword evidence="2" id="KW-1185">Reference proteome</keyword>
<evidence type="ECO:0008006" key="3">
    <source>
        <dbReference type="Google" id="ProtNLM"/>
    </source>
</evidence>
<organism evidence="1 2">
    <name type="scientific">Urochloa decumbens</name>
    <dbReference type="NCBI Taxonomy" id="240449"/>
    <lineage>
        <taxon>Eukaryota</taxon>
        <taxon>Viridiplantae</taxon>
        <taxon>Streptophyta</taxon>
        <taxon>Embryophyta</taxon>
        <taxon>Tracheophyta</taxon>
        <taxon>Spermatophyta</taxon>
        <taxon>Magnoliopsida</taxon>
        <taxon>Liliopsida</taxon>
        <taxon>Poales</taxon>
        <taxon>Poaceae</taxon>
        <taxon>PACMAD clade</taxon>
        <taxon>Panicoideae</taxon>
        <taxon>Panicodae</taxon>
        <taxon>Paniceae</taxon>
        <taxon>Melinidinae</taxon>
        <taxon>Urochloa</taxon>
    </lineage>
</organism>
<evidence type="ECO:0000313" key="2">
    <source>
        <dbReference type="Proteomes" id="UP001497457"/>
    </source>
</evidence>
<protein>
    <recommendedName>
        <fullName evidence="3">F-box domain-containing protein</fullName>
    </recommendedName>
</protein>
<dbReference type="EMBL" id="OZ075119">
    <property type="protein sequence ID" value="CAL5092764.1"/>
    <property type="molecule type" value="Genomic_DNA"/>
</dbReference>
<gene>
    <name evidence="1" type="ORF">URODEC1_LOCUS115066</name>
</gene>
<dbReference type="SUPFAM" id="SSF81383">
    <property type="entry name" value="F-box domain"/>
    <property type="match status" value="1"/>
</dbReference>